<comment type="caution">
    <text evidence="1">The sequence shown here is derived from an EMBL/GenBank/DDBJ whole genome shotgun (WGS) entry which is preliminary data.</text>
</comment>
<reference evidence="1" key="1">
    <citation type="submission" date="2021-02" db="EMBL/GenBank/DDBJ databases">
        <authorList>
            <person name="Cremers G."/>
            <person name="Picone N."/>
        </authorList>
    </citation>
    <scope>NUCLEOTIDE SEQUENCE</scope>
    <source>
        <strain evidence="1">PQ17</strain>
    </source>
</reference>
<accession>A0A8J2BN08</accession>
<dbReference type="Proteomes" id="UP000663859">
    <property type="component" value="Unassembled WGS sequence"/>
</dbReference>
<dbReference type="EMBL" id="CAJNOB010000016">
    <property type="protein sequence ID" value="CAF0697739.1"/>
    <property type="molecule type" value="Genomic_DNA"/>
</dbReference>
<dbReference type="AlphaFoldDB" id="A0A8J2BN08"/>
<gene>
    <name evidence="1" type="ORF">MPNT_230002</name>
</gene>
<organism evidence="1 2">
    <name type="scientific">Candidatus Methylacidithermus pantelleriae</name>
    <dbReference type="NCBI Taxonomy" id="2744239"/>
    <lineage>
        <taxon>Bacteria</taxon>
        <taxon>Pseudomonadati</taxon>
        <taxon>Verrucomicrobiota</taxon>
        <taxon>Methylacidiphilae</taxon>
        <taxon>Methylacidiphilales</taxon>
        <taxon>Methylacidiphilaceae</taxon>
        <taxon>Candidatus Methylacidithermus</taxon>
    </lineage>
</organism>
<protein>
    <submittedName>
        <fullName evidence="1">Uncharacterized protein</fullName>
    </submittedName>
</protein>
<evidence type="ECO:0000313" key="2">
    <source>
        <dbReference type="Proteomes" id="UP000663859"/>
    </source>
</evidence>
<name>A0A8J2BN08_9BACT</name>
<keyword evidence="2" id="KW-1185">Reference proteome</keyword>
<sequence>MTQDGAASEVAIAGTVACGPSGRWEDSGALVLAGLEEGSQEGVLGVFMAEVLEVFTEGGSIARCLWGGTLPSPCCLLIEIVGLAKRRMAPGR</sequence>
<proteinExistence type="predicted"/>
<evidence type="ECO:0000313" key="1">
    <source>
        <dbReference type="EMBL" id="CAF0697739.1"/>
    </source>
</evidence>